<accession>A0A1H4N425</accession>
<sequence>MPETDDNTLPRWLRAHGHQLATLDPDAEDDRDLEPLLEIVGHARVVALGESMHRSHEFLALRNRLFRFLARRAGFTALVLESGFPEGFALDAWIGAGGAGLRSILNDAVTYHFGKCQETLDQAAWMREQAANGARSVRYYGMDVPDSAASAAPAVRLATEVLERVDPSFAAAVRNRLLPRFGYLPADRSGLARAAPAIHAYLALPEAERNAITAGIAGLAQRIRAKRLDYAVIDAEGTEIALHSAEVAVAADAFLAAMADGPTRTWSPANIRDAAMAETVQWILEREPRVLVFAANGHVRKTAYLAPPFVTQPMSTMGEHLADRLGDDLLVIGTTFGGGTAWLHRPGPDDPEGHSTPFTEELADADPASLDAALADAELGSFFVDLRSAPAEVAAALDATSGRRNGPYIEPADVRRSFDAIVHVDRISPWHTWIDAHGHWE</sequence>
<keyword evidence="2" id="KW-1185">Reference proteome</keyword>
<dbReference type="STRING" id="640635.SAMN04489806_2059"/>
<gene>
    <name evidence="1" type="ORF">SAMN04489806_2059</name>
</gene>
<dbReference type="PANTHER" id="PTHR31299">
    <property type="entry name" value="ESTERASE, PUTATIVE (AFU_ORTHOLOGUE AFUA_1G05850)-RELATED"/>
    <property type="match status" value="1"/>
</dbReference>
<organism evidence="1 2">
    <name type="scientific">Paramicrobacterium humi</name>
    <dbReference type="NCBI Taxonomy" id="640635"/>
    <lineage>
        <taxon>Bacteria</taxon>
        <taxon>Bacillati</taxon>
        <taxon>Actinomycetota</taxon>
        <taxon>Actinomycetes</taxon>
        <taxon>Micrococcales</taxon>
        <taxon>Microbacteriaceae</taxon>
        <taxon>Paramicrobacterium</taxon>
    </lineage>
</organism>
<protein>
    <submittedName>
        <fullName evidence="1">Erythromycin esterase</fullName>
    </submittedName>
</protein>
<evidence type="ECO:0000313" key="2">
    <source>
        <dbReference type="Proteomes" id="UP000199183"/>
    </source>
</evidence>
<dbReference type="SUPFAM" id="SSF159501">
    <property type="entry name" value="EreA/ChaN-like"/>
    <property type="match status" value="1"/>
</dbReference>
<dbReference type="AlphaFoldDB" id="A0A1H4N425"/>
<dbReference type="Gene3D" id="1.20.1440.30">
    <property type="entry name" value="Biosynthetic Protein domain"/>
    <property type="match status" value="1"/>
</dbReference>
<dbReference type="Gene3D" id="3.30.1870.10">
    <property type="entry name" value="EreA-like, domain 2"/>
    <property type="match status" value="1"/>
</dbReference>
<dbReference type="CDD" id="cd14728">
    <property type="entry name" value="Ere-like"/>
    <property type="match status" value="1"/>
</dbReference>
<dbReference type="RefSeq" id="WP_218132620.1">
    <property type="nucleotide sequence ID" value="NZ_FNRY01000001.1"/>
</dbReference>
<dbReference type="GO" id="GO:0046677">
    <property type="term" value="P:response to antibiotic"/>
    <property type="evidence" value="ECO:0007669"/>
    <property type="project" value="InterPro"/>
</dbReference>
<reference evidence="1 2" key="1">
    <citation type="submission" date="2016-10" db="EMBL/GenBank/DDBJ databases">
        <authorList>
            <person name="de Groot N.N."/>
        </authorList>
    </citation>
    <scope>NUCLEOTIDE SEQUENCE [LARGE SCALE GENOMIC DNA]</scope>
    <source>
        <strain evidence="1 2">DSM 21799</strain>
    </source>
</reference>
<dbReference type="Proteomes" id="UP000199183">
    <property type="component" value="Unassembled WGS sequence"/>
</dbReference>
<dbReference type="Gene3D" id="3.40.1660.10">
    <property type="entry name" value="EreA-like (biosynthetic domain)"/>
    <property type="match status" value="1"/>
</dbReference>
<evidence type="ECO:0000313" key="1">
    <source>
        <dbReference type="EMBL" id="SEB89342.1"/>
    </source>
</evidence>
<dbReference type="InterPro" id="IPR052036">
    <property type="entry name" value="Hydrolase/PRTase-associated"/>
</dbReference>
<dbReference type="PANTHER" id="PTHR31299:SF0">
    <property type="entry name" value="ESTERASE, PUTATIVE (AFU_ORTHOLOGUE AFUA_1G05850)-RELATED"/>
    <property type="match status" value="1"/>
</dbReference>
<dbReference type="Pfam" id="PF05139">
    <property type="entry name" value="Erythro_esteras"/>
    <property type="match status" value="1"/>
</dbReference>
<dbReference type="EMBL" id="FNRY01000001">
    <property type="protein sequence ID" value="SEB89342.1"/>
    <property type="molecule type" value="Genomic_DNA"/>
</dbReference>
<dbReference type="InterPro" id="IPR007815">
    <property type="entry name" value="Emycin_Estase"/>
</dbReference>
<name>A0A1H4N425_9MICO</name>
<proteinExistence type="predicted"/>